<evidence type="ECO:0000256" key="4">
    <source>
        <dbReference type="ARBA" id="ARBA00017497"/>
    </source>
</evidence>
<dbReference type="OMA" id="IIYEPIR"/>
<dbReference type="PANTHER" id="PTHR13600">
    <property type="entry name" value="LEUCINE CARBOXYL METHYLTRANSFERASE"/>
    <property type="match status" value="1"/>
</dbReference>
<keyword evidence="6 8" id="KW-0808">Transferase</keyword>
<dbReference type="EMBL" id="CH981527">
    <property type="protein sequence ID" value="EDK44903.1"/>
    <property type="molecule type" value="Genomic_DNA"/>
</dbReference>
<evidence type="ECO:0000256" key="3">
    <source>
        <dbReference type="ARBA" id="ARBA00012834"/>
    </source>
</evidence>
<dbReference type="Pfam" id="PF04072">
    <property type="entry name" value="LCM"/>
    <property type="match status" value="1"/>
</dbReference>
<feature type="binding site" evidence="9">
    <location>
        <begin position="193"/>
        <end position="194"/>
    </location>
    <ligand>
        <name>S-adenosyl-L-methionine</name>
        <dbReference type="ChEBI" id="CHEBI:59789"/>
    </ligand>
</feature>
<gene>
    <name evidence="10" type="ORF">LELG_03082</name>
</gene>
<dbReference type="InterPro" id="IPR007213">
    <property type="entry name" value="Ppm1/Ppm2/Tcmp"/>
</dbReference>
<proteinExistence type="inferred from homology"/>
<feature type="binding site" evidence="9">
    <location>
        <position position="109"/>
    </location>
    <ligand>
        <name>S-adenosyl-L-methionine</name>
        <dbReference type="ChEBI" id="CHEBI:59789"/>
    </ligand>
</feature>
<dbReference type="AlphaFoldDB" id="A5E0E5"/>
<evidence type="ECO:0000256" key="6">
    <source>
        <dbReference type="ARBA" id="ARBA00022679"/>
    </source>
</evidence>
<dbReference type="FunCoup" id="A5E0E5">
    <property type="interactions" value="532"/>
</dbReference>
<reference evidence="10 11" key="1">
    <citation type="journal article" date="2009" name="Nature">
        <title>Evolution of pathogenicity and sexual reproduction in eight Candida genomes.</title>
        <authorList>
            <person name="Butler G."/>
            <person name="Rasmussen M.D."/>
            <person name="Lin M.F."/>
            <person name="Santos M.A."/>
            <person name="Sakthikumar S."/>
            <person name="Munro C.A."/>
            <person name="Rheinbay E."/>
            <person name="Grabherr M."/>
            <person name="Forche A."/>
            <person name="Reedy J.L."/>
            <person name="Agrafioti I."/>
            <person name="Arnaud M.B."/>
            <person name="Bates S."/>
            <person name="Brown A.J."/>
            <person name="Brunke S."/>
            <person name="Costanzo M.C."/>
            <person name="Fitzpatrick D.A."/>
            <person name="de Groot P.W."/>
            <person name="Harris D."/>
            <person name="Hoyer L.L."/>
            <person name="Hube B."/>
            <person name="Klis F.M."/>
            <person name="Kodira C."/>
            <person name="Lennard N."/>
            <person name="Logue M.E."/>
            <person name="Martin R."/>
            <person name="Neiman A.M."/>
            <person name="Nikolaou E."/>
            <person name="Quail M.A."/>
            <person name="Quinn J."/>
            <person name="Santos M.C."/>
            <person name="Schmitzberger F.F."/>
            <person name="Sherlock G."/>
            <person name="Shah P."/>
            <person name="Silverstein K.A."/>
            <person name="Skrzypek M.S."/>
            <person name="Soll D."/>
            <person name="Staggs R."/>
            <person name="Stansfield I."/>
            <person name="Stumpf M.P."/>
            <person name="Sudbery P.E."/>
            <person name="Srikantha T."/>
            <person name="Zeng Q."/>
            <person name="Berman J."/>
            <person name="Berriman M."/>
            <person name="Heitman J."/>
            <person name="Gow N.A."/>
            <person name="Lorenz M.C."/>
            <person name="Birren B.W."/>
            <person name="Kellis M."/>
            <person name="Cuomo C.A."/>
        </authorList>
    </citation>
    <scope>NUCLEOTIDE SEQUENCE [LARGE SCALE GENOMIC DNA]</scope>
    <source>
        <strain evidence="11">ATCC 11503 / BCRC 21390 / CBS 2605 / JCM 1781 / NBRC 1676 / NRRL YB-4239</strain>
    </source>
</reference>
<feature type="binding site" evidence="9">
    <location>
        <position position="84"/>
    </location>
    <ligand>
        <name>S-adenosyl-L-methionine</name>
        <dbReference type="ChEBI" id="CHEBI:59789"/>
    </ligand>
</feature>
<dbReference type="Gene3D" id="3.40.50.150">
    <property type="entry name" value="Vaccinia Virus protein VP39"/>
    <property type="match status" value="1"/>
</dbReference>
<dbReference type="GeneID" id="5232670"/>
<dbReference type="OrthoDB" id="203237at2759"/>
<evidence type="ECO:0000256" key="9">
    <source>
        <dbReference type="PIRSR" id="PIRSR016305-1"/>
    </source>
</evidence>
<protein>
    <recommendedName>
        <fullName evidence="4 8">Leucine carboxyl methyltransferase 1</fullName>
        <ecNumber evidence="3 8">2.1.1.233</ecNumber>
    </recommendedName>
</protein>
<comment type="similarity">
    <text evidence="2 8">Belongs to the methyltransferase superfamily. LCMT family.</text>
</comment>
<evidence type="ECO:0000256" key="7">
    <source>
        <dbReference type="ARBA" id="ARBA00022691"/>
    </source>
</evidence>
<evidence type="ECO:0000256" key="8">
    <source>
        <dbReference type="PIRNR" id="PIRNR016305"/>
    </source>
</evidence>
<dbReference type="InterPro" id="IPR029063">
    <property type="entry name" value="SAM-dependent_MTases_sf"/>
</dbReference>
<dbReference type="EC" id="2.1.1.233" evidence="3 8"/>
<comment type="catalytic activity">
    <reaction evidence="1 8">
        <text>[phosphatase 2A protein]-C-terminal L-leucine + S-adenosyl-L-methionine = [phosphatase 2A protein]-C-terminal L-leucine methyl ester + S-adenosyl-L-homocysteine</text>
        <dbReference type="Rhea" id="RHEA:48544"/>
        <dbReference type="Rhea" id="RHEA-COMP:12134"/>
        <dbReference type="Rhea" id="RHEA-COMP:12135"/>
        <dbReference type="ChEBI" id="CHEBI:57856"/>
        <dbReference type="ChEBI" id="CHEBI:59789"/>
        <dbReference type="ChEBI" id="CHEBI:90516"/>
        <dbReference type="ChEBI" id="CHEBI:90517"/>
        <dbReference type="EC" id="2.1.1.233"/>
    </reaction>
</comment>
<accession>A5E0E5</accession>
<keyword evidence="11" id="KW-1185">Reference proteome</keyword>
<dbReference type="PANTHER" id="PTHR13600:SF21">
    <property type="entry name" value="LEUCINE CARBOXYL METHYLTRANSFERASE 1"/>
    <property type="match status" value="1"/>
</dbReference>
<keyword evidence="7 8" id="KW-0949">S-adenosyl-L-methionine</keyword>
<dbReference type="STRING" id="379508.A5E0E5"/>
<dbReference type="Proteomes" id="UP000001996">
    <property type="component" value="Unassembled WGS sequence"/>
</dbReference>
<dbReference type="SUPFAM" id="SSF53335">
    <property type="entry name" value="S-adenosyl-L-methionine-dependent methyltransferases"/>
    <property type="match status" value="1"/>
</dbReference>
<dbReference type="InParanoid" id="A5E0E5"/>
<dbReference type="KEGG" id="lel:PVL30_002574"/>
<organism evidence="10 11">
    <name type="scientific">Lodderomyces elongisporus (strain ATCC 11503 / CBS 2605 / JCM 1781 / NBRC 1676 / NRRL YB-4239)</name>
    <name type="common">Yeast</name>
    <name type="synonym">Saccharomyces elongisporus</name>
    <dbReference type="NCBI Taxonomy" id="379508"/>
    <lineage>
        <taxon>Eukaryota</taxon>
        <taxon>Fungi</taxon>
        <taxon>Dikarya</taxon>
        <taxon>Ascomycota</taxon>
        <taxon>Saccharomycotina</taxon>
        <taxon>Pichiomycetes</taxon>
        <taxon>Debaryomycetaceae</taxon>
        <taxon>Candida/Lodderomyces clade</taxon>
        <taxon>Lodderomyces</taxon>
    </lineage>
</organism>
<dbReference type="VEuPathDB" id="FungiDB:LELG_03082"/>
<evidence type="ECO:0000256" key="1">
    <source>
        <dbReference type="ARBA" id="ARBA00000724"/>
    </source>
</evidence>
<dbReference type="PIRSF" id="PIRSF016305">
    <property type="entry name" value="LCM_mtfrase"/>
    <property type="match status" value="1"/>
</dbReference>
<dbReference type="InterPro" id="IPR016651">
    <property type="entry name" value="LCMT1"/>
</dbReference>
<name>A5E0E5_LODEL</name>
<keyword evidence="5 8" id="KW-0489">Methyltransferase</keyword>
<dbReference type="GO" id="GO:0018423">
    <property type="term" value="F:protein C-terminal leucine carboxyl O-methyltransferase activity"/>
    <property type="evidence" value="ECO:0007669"/>
    <property type="project" value="UniProtKB-EC"/>
</dbReference>
<feature type="binding site" evidence="9">
    <location>
        <position position="216"/>
    </location>
    <ligand>
        <name>S-adenosyl-L-methionine</name>
        <dbReference type="ChEBI" id="CHEBI:59789"/>
    </ligand>
</feature>
<sequence>MFSPKDKQDKLIRATDLDALSCRDSINKKGHLPVEDPYIAMLVKSYEDNLRWCQGYTGLSAPRTLRNVFGETKQPLINRGTYLRSKVIFEIIHSFIAEFRNESQIISLGSGSDTKLFSILELNHDITVHEYDYPESAKIKKLAILKHDKLRHTLRVEEGEDQTATMPTIQSKKDFEIYEPDLHTRNYHLHGQDLRDVNNLDITGVDTNKPTLVLSECALCYLSAHDYEKVVNFWSTIGHNLTGFLIYEPITLGDSFGEVMLRNLQGRGLHLPTSEAYPTIDSRIKFLTSMGLENLYLTDMGVVGGYEATHAAKNNPWISELEMKRLNGIERIDEHEELALLLRHYCLIYGESKKENQSLSFNSSSGLNPSSNTASGSNAHLKPVFTGISRWDWSRNVKDCSLD</sequence>
<dbReference type="eggNOG" id="KOG2918">
    <property type="taxonomic scope" value="Eukaryota"/>
</dbReference>
<evidence type="ECO:0000256" key="5">
    <source>
        <dbReference type="ARBA" id="ARBA00022603"/>
    </source>
</evidence>
<evidence type="ECO:0000313" key="10">
    <source>
        <dbReference type="EMBL" id="EDK44903.1"/>
    </source>
</evidence>
<dbReference type="GO" id="GO:0032259">
    <property type="term" value="P:methylation"/>
    <property type="evidence" value="ECO:0007669"/>
    <property type="project" value="UniProtKB-KW"/>
</dbReference>
<evidence type="ECO:0000313" key="11">
    <source>
        <dbReference type="Proteomes" id="UP000001996"/>
    </source>
</evidence>
<evidence type="ECO:0000256" key="2">
    <source>
        <dbReference type="ARBA" id="ARBA00010703"/>
    </source>
</evidence>
<dbReference type="HOGENOM" id="CLU_031312_1_1_1"/>
<comment type="function">
    <text evidence="8">Methylates the carboxyl group of the C-terminal leucine residue of protein phosphatase 2A catalytic subunits to form alpha-leucine ester residues.</text>
</comment>